<comment type="caution">
    <text evidence="5">The sequence shown here is derived from an EMBL/GenBank/DDBJ whole genome shotgun (WGS) entry which is preliminary data.</text>
</comment>
<proteinExistence type="predicted"/>
<dbReference type="GO" id="GO:0003677">
    <property type="term" value="F:DNA binding"/>
    <property type="evidence" value="ECO:0007669"/>
    <property type="project" value="UniProtKB-KW"/>
</dbReference>
<dbReference type="PANTHER" id="PTHR33204:SF37">
    <property type="entry name" value="HTH-TYPE TRANSCRIPTIONAL REGULATOR YODB"/>
    <property type="match status" value="1"/>
</dbReference>
<evidence type="ECO:0000313" key="5">
    <source>
        <dbReference type="EMBL" id="TGG90265.1"/>
    </source>
</evidence>
<dbReference type="PROSITE" id="PS51118">
    <property type="entry name" value="HTH_HXLR"/>
    <property type="match status" value="1"/>
</dbReference>
<dbReference type="InterPro" id="IPR002577">
    <property type="entry name" value="HTH_HxlR"/>
</dbReference>
<feature type="domain" description="HTH hxlR-type" evidence="4">
    <location>
        <begin position="20"/>
        <end position="118"/>
    </location>
</feature>
<keyword evidence="2" id="KW-0238">DNA-binding</keyword>
<keyword evidence="1" id="KW-0805">Transcription regulation</keyword>
<dbReference type="Gene3D" id="1.10.10.10">
    <property type="entry name" value="Winged helix-like DNA-binding domain superfamily/Winged helix DNA-binding domain"/>
    <property type="match status" value="1"/>
</dbReference>
<gene>
    <name evidence="5" type="ORF">E4656_19255</name>
</gene>
<dbReference type="AlphaFoldDB" id="A0A4Z0W916"/>
<dbReference type="EMBL" id="SRMF01000015">
    <property type="protein sequence ID" value="TGG90265.1"/>
    <property type="molecule type" value="Genomic_DNA"/>
</dbReference>
<reference evidence="5 6" key="1">
    <citation type="submission" date="2019-04" db="EMBL/GenBank/DDBJ databases">
        <title>Natronospirillum operosus gen. nov., sp. nov., a haloalkaliphilic satellite isolated from decaying biomass of laboratory culture of cyanobacterium Geitlerinema sp. and proposal of Natronospirillaceae fam. nov. and Saccharospirillaceae fam. nov.</title>
        <authorList>
            <person name="Kevbrin V."/>
            <person name="Boltyanskaya Y."/>
            <person name="Koziaeva V."/>
            <person name="Grouzdev D.S."/>
            <person name="Park M."/>
            <person name="Cho J."/>
        </authorList>
    </citation>
    <scope>NUCLEOTIDE SEQUENCE [LARGE SCALE GENOMIC DNA]</scope>
    <source>
        <strain evidence="5 6">G-116</strain>
    </source>
</reference>
<evidence type="ECO:0000256" key="3">
    <source>
        <dbReference type="ARBA" id="ARBA00023163"/>
    </source>
</evidence>
<name>A0A4Z0W916_9GAMM</name>
<evidence type="ECO:0000313" key="6">
    <source>
        <dbReference type="Proteomes" id="UP000297475"/>
    </source>
</evidence>
<organism evidence="5 6">
    <name type="scientific">Natronospirillum operosum</name>
    <dbReference type="NCBI Taxonomy" id="2759953"/>
    <lineage>
        <taxon>Bacteria</taxon>
        <taxon>Pseudomonadati</taxon>
        <taxon>Pseudomonadota</taxon>
        <taxon>Gammaproteobacteria</taxon>
        <taxon>Oceanospirillales</taxon>
        <taxon>Natronospirillaceae</taxon>
        <taxon>Natronospirillum</taxon>
    </lineage>
</organism>
<evidence type="ECO:0000256" key="2">
    <source>
        <dbReference type="ARBA" id="ARBA00023125"/>
    </source>
</evidence>
<dbReference type="Pfam" id="PF01638">
    <property type="entry name" value="HxlR"/>
    <property type="match status" value="1"/>
</dbReference>
<sequence length="134" mass="15050">MATVKQTDSDSEQGPLKAGCLWRDVFNHVTSRWGFLILIALADGPLRFYVLRNSVEGISEKMLSQTLKLLMRDGLVSRHVEETIPPRVTYALTDMGHAITTHLNGVSNWIGDHVDAIAQAQKQFDLEREDSTRT</sequence>
<dbReference type="RefSeq" id="WP_135484958.1">
    <property type="nucleotide sequence ID" value="NZ_SRMF01000015.1"/>
</dbReference>
<keyword evidence="6" id="KW-1185">Reference proteome</keyword>
<dbReference type="InterPro" id="IPR036390">
    <property type="entry name" value="WH_DNA-bd_sf"/>
</dbReference>
<dbReference type="Proteomes" id="UP000297475">
    <property type="component" value="Unassembled WGS sequence"/>
</dbReference>
<evidence type="ECO:0000256" key="1">
    <source>
        <dbReference type="ARBA" id="ARBA00023015"/>
    </source>
</evidence>
<keyword evidence="3" id="KW-0804">Transcription</keyword>
<dbReference type="PANTHER" id="PTHR33204">
    <property type="entry name" value="TRANSCRIPTIONAL REGULATOR, MARR FAMILY"/>
    <property type="match status" value="1"/>
</dbReference>
<accession>A0A4Z0W916</accession>
<evidence type="ECO:0000259" key="4">
    <source>
        <dbReference type="PROSITE" id="PS51118"/>
    </source>
</evidence>
<protein>
    <submittedName>
        <fullName evidence="5">Transcriptional regulator</fullName>
    </submittedName>
</protein>
<dbReference type="SUPFAM" id="SSF46785">
    <property type="entry name" value="Winged helix' DNA-binding domain"/>
    <property type="match status" value="1"/>
</dbReference>
<dbReference type="InterPro" id="IPR036388">
    <property type="entry name" value="WH-like_DNA-bd_sf"/>
</dbReference>
<dbReference type="OrthoDB" id="9800350at2"/>